<protein>
    <recommendedName>
        <fullName evidence="2">Zinc-ribbon domain-containing protein</fullName>
    </recommendedName>
</protein>
<keyword evidence="1" id="KW-0812">Transmembrane</keyword>
<dbReference type="RefSeq" id="WP_098516827.1">
    <property type="nucleotide sequence ID" value="NZ_NUVX01000007.1"/>
</dbReference>
<organism evidence="3 4">
    <name type="scientific">Bacillus thuringiensis</name>
    <dbReference type="NCBI Taxonomy" id="1428"/>
    <lineage>
        <taxon>Bacteria</taxon>
        <taxon>Bacillati</taxon>
        <taxon>Bacillota</taxon>
        <taxon>Bacilli</taxon>
        <taxon>Bacillales</taxon>
        <taxon>Bacillaceae</taxon>
        <taxon>Bacillus</taxon>
        <taxon>Bacillus cereus group</taxon>
    </lineage>
</organism>
<dbReference type="EMBL" id="NUVX01000007">
    <property type="protein sequence ID" value="PFJ42748.1"/>
    <property type="molecule type" value="Genomic_DNA"/>
</dbReference>
<dbReference type="Proteomes" id="UP000224003">
    <property type="component" value="Unassembled WGS sequence"/>
</dbReference>
<name>A0A9X6WRB6_BACTU</name>
<keyword evidence="1" id="KW-0472">Membrane</keyword>
<evidence type="ECO:0000313" key="3">
    <source>
        <dbReference type="EMBL" id="PFJ42748.1"/>
    </source>
</evidence>
<feature type="domain" description="Zinc-ribbon" evidence="2">
    <location>
        <begin position="3"/>
        <end position="23"/>
    </location>
</feature>
<evidence type="ECO:0000256" key="1">
    <source>
        <dbReference type="SAM" id="Phobius"/>
    </source>
</evidence>
<dbReference type="AlphaFoldDB" id="A0A9X6WRB6"/>
<comment type="caution">
    <text evidence="3">The sequence shown here is derived from an EMBL/GenBank/DDBJ whole genome shotgun (WGS) entry which is preliminary data.</text>
</comment>
<gene>
    <name evidence="3" type="ORF">COJ15_05245</name>
</gene>
<dbReference type="InterPro" id="IPR026870">
    <property type="entry name" value="Zinc_ribbon_dom"/>
</dbReference>
<sequence length="221" mass="24838">MKYCTRCGKGNGDSDKFCGYCGKDFSHRASRKDILSLERLKELFTKKQTWILIGTIIGILIVKFFVFGSSSELTQEEFESRLKSVSDGKINLTFVELVKEKDGKAMYGANYEGVLITVIQNKDKHFVLPYGVTIPNGNGEKGVNEIILGKYQELITALVGVADQTLSAEERQRLINEDLDFNNQIMTGEWHSTTKNGLKYNLIGHTNAGTGYMFDIELDKK</sequence>
<dbReference type="Pfam" id="PF13240">
    <property type="entry name" value="Zn_Ribbon_1"/>
    <property type="match status" value="1"/>
</dbReference>
<reference evidence="3 4" key="1">
    <citation type="submission" date="2017-09" db="EMBL/GenBank/DDBJ databases">
        <title>Large-scale bioinformatics analysis of Bacillus genomes uncovers conserved roles of natural products in bacterial physiology.</title>
        <authorList>
            <consortium name="Agbiome Team Llc"/>
            <person name="Bleich R.M."/>
            <person name="Grubbs K.J."/>
            <person name="Santa Maria K.C."/>
            <person name="Allen S.E."/>
            <person name="Farag S."/>
            <person name="Shank E.A."/>
            <person name="Bowers A."/>
        </authorList>
    </citation>
    <scope>NUCLEOTIDE SEQUENCE [LARGE SCALE GENOMIC DNA]</scope>
    <source>
        <strain evidence="3 4">AFS085496</strain>
    </source>
</reference>
<evidence type="ECO:0000259" key="2">
    <source>
        <dbReference type="Pfam" id="PF13240"/>
    </source>
</evidence>
<feature type="transmembrane region" description="Helical" evidence="1">
    <location>
        <begin position="49"/>
        <end position="68"/>
    </location>
</feature>
<evidence type="ECO:0000313" key="4">
    <source>
        <dbReference type="Proteomes" id="UP000224003"/>
    </source>
</evidence>
<keyword evidence="1" id="KW-1133">Transmembrane helix</keyword>
<accession>A0A9X6WRB6</accession>
<proteinExistence type="predicted"/>